<dbReference type="PANTHER" id="PTHR24056">
    <property type="entry name" value="CELL DIVISION PROTEIN KINASE"/>
    <property type="match status" value="1"/>
</dbReference>
<sequence length="94" mass="10724">MYQMLQALRYYHMRRIIYRALTHQNVSIDVNRSVTKLADFNPPKSFGYLLLTLTHGILLGKAVDCCSVDVWSIGCMFVEMTMGDPLFSGDSEID</sequence>
<evidence type="ECO:0000313" key="9">
    <source>
        <dbReference type="WBParaSite" id="TASK_0001024701-mRNA-1"/>
    </source>
</evidence>
<protein>
    <submittedName>
        <fullName evidence="9">Protein kinase domain-containing protein</fullName>
    </submittedName>
</protein>
<dbReference type="PROSITE" id="PS50011">
    <property type="entry name" value="PROTEIN_KINASE_DOM"/>
    <property type="match status" value="1"/>
</dbReference>
<reference evidence="7 8" key="2">
    <citation type="submission" date="2018-11" db="EMBL/GenBank/DDBJ databases">
        <authorList>
            <consortium name="Pathogen Informatics"/>
        </authorList>
    </citation>
    <scope>NUCLEOTIDE SEQUENCE [LARGE SCALE GENOMIC DNA]</scope>
</reference>
<evidence type="ECO:0000259" key="6">
    <source>
        <dbReference type="PROSITE" id="PS50011"/>
    </source>
</evidence>
<dbReference type="EMBL" id="UYRS01021492">
    <property type="protein sequence ID" value="VDK50313.1"/>
    <property type="molecule type" value="Genomic_DNA"/>
</dbReference>
<keyword evidence="4" id="KW-0418">Kinase</keyword>
<keyword evidence="3" id="KW-0547">Nucleotide-binding</keyword>
<gene>
    <name evidence="7" type="ORF">TASK_LOCUS10248</name>
</gene>
<evidence type="ECO:0000256" key="1">
    <source>
        <dbReference type="ARBA" id="ARBA00022527"/>
    </source>
</evidence>
<dbReference type="AlphaFoldDB" id="A0A0R3WHA4"/>
<keyword evidence="5" id="KW-0067">ATP-binding</keyword>
<dbReference type="InterPro" id="IPR011009">
    <property type="entry name" value="Kinase-like_dom_sf"/>
</dbReference>
<evidence type="ECO:0000256" key="2">
    <source>
        <dbReference type="ARBA" id="ARBA00022679"/>
    </source>
</evidence>
<keyword evidence="2" id="KW-0808">Transferase</keyword>
<evidence type="ECO:0000256" key="4">
    <source>
        <dbReference type="ARBA" id="ARBA00022777"/>
    </source>
</evidence>
<dbReference type="GO" id="GO:0004674">
    <property type="term" value="F:protein serine/threonine kinase activity"/>
    <property type="evidence" value="ECO:0007669"/>
    <property type="project" value="UniProtKB-KW"/>
</dbReference>
<evidence type="ECO:0000256" key="3">
    <source>
        <dbReference type="ARBA" id="ARBA00022741"/>
    </source>
</evidence>
<accession>A0A0R3WHA4</accession>
<dbReference type="Proteomes" id="UP000282613">
    <property type="component" value="Unassembled WGS sequence"/>
</dbReference>
<keyword evidence="8" id="KW-1185">Reference proteome</keyword>
<dbReference type="InterPro" id="IPR000719">
    <property type="entry name" value="Prot_kinase_dom"/>
</dbReference>
<dbReference type="Gene3D" id="1.10.510.10">
    <property type="entry name" value="Transferase(Phosphotransferase) domain 1"/>
    <property type="match status" value="1"/>
</dbReference>
<name>A0A0R3WHA4_TAEAS</name>
<organism evidence="9">
    <name type="scientific">Taenia asiatica</name>
    <name type="common">Asian tapeworm</name>
    <dbReference type="NCBI Taxonomy" id="60517"/>
    <lineage>
        <taxon>Eukaryota</taxon>
        <taxon>Metazoa</taxon>
        <taxon>Spiralia</taxon>
        <taxon>Lophotrochozoa</taxon>
        <taxon>Platyhelminthes</taxon>
        <taxon>Cestoda</taxon>
        <taxon>Eucestoda</taxon>
        <taxon>Cyclophyllidea</taxon>
        <taxon>Taeniidae</taxon>
        <taxon>Taenia</taxon>
    </lineage>
</organism>
<keyword evidence="1" id="KW-0723">Serine/threonine-protein kinase</keyword>
<dbReference type="GO" id="GO:0005634">
    <property type="term" value="C:nucleus"/>
    <property type="evidence" value="ECO:0007669"/>
    <property type="project" value="TreeGrafter"/>
</dbReference>
<evidence type="ECO:0000256" key="5">
    <source>
        <dbReference type="ARBA" id="ARBA00022840"/>
    </source>
</evidence>
<dbReference type="InterPro" id="IPR050108">
    <property type="entry name" value="CDK"/>
</dbReference>
<dbReference type="OrthoDB" id="1732493at2759"/>
<dbReference type="WBParaSite" id="TASK_0001024701-mRNA-1">
    <property type="protein sequence ID" value="TASK_0001024701-mRNA-1"/>
    <property type="gene ID" value="TASK_0001024701"/>
</dbReference>
<dbReference type="SUPFAM" id="SSF56112">
    <property type="entry name" value="Protein kinase-like (PK-like)"/>
    <property type="match status" value="1"/>
</dbReference>
<reference evidence="9" key="1">
    <citation type="submission" date="2017-02" db="UniProtKB">
        <authorList>
            <consortium name="WormBaseParasite"/>
        </authorList>
    </citation>
    <scope>IDENTIFICATION</scope>
</reference>
<evidence type="ECO:0000313" key="8">
    <source>
        <dbReference type="Proteomes" id="UP000282613"/>
    </source>
</evidence>
<feature type="domain" description="Protein kinase" evidence="6">
    <location>
        <begin position="1"/>
        <end position="94"/>
    </location>
</feature>
<dbReference type="STRING" id="60517.A0A0R3WHA4"/>
<dbReference type="GO" id="GO:0005524">
    <property type="term" value="F:ATP binding"/>
    <property type="evidence" value="ECO:0007669"/>
    <property type="project" value="UniProtKB-KW"/>
</dbReference>
<proteinExistence type="predicted"/>
<evidence type="ECO:0000313" key="7">
    <source>
        <dbReference type="EMBL" id="VDK50313.1"/>
    </source>
</evidence>